<dbReference type="InterPro" id="IPR023123">
    <property type="entry name" value="Tubulin_C"/>
</dbReference>
<name>X6NVY2_RETFI</name>
<dbReference type="GO" id="GO:0005525">
    <property type="term" value="F:GTP binding"/>
    <property type="evidence" value="ECO:0007669"/>
    <property type="project" value="UniProtKB-KW"/>
</dbReference>
<dbReference type="Gene3D" id="3.30.1330.20">
    <property type="entry name" value="Tubulin/FtsZ, C-terminal domain"/>
    <property type="match status" value="1"/>
</dbReference>
<evidence type="ECO:0000259" key="5">
    <source>
        <dbReference type="Pfam" id="PF03953"/>
    </source>
</evidence>
<keyword evidence="7" id="KW-1185">Reference proteome</keyword>
<dbReference type="GO" id="GO:0007017">
    <property type="term" value="P:microtubule-based process"/>
    <property type="evidence" value="ECO:0007669"/>
    <property type="project" value="InterPro"/>
</dbReference>
<dbReference type="InterPro" id="IPR008280">
    <property type="entry name" value="Tub_FtsZ_C"/>
</dbReference>
<comment type="caution">
    <text evidence="6">The sequence shown here is derived from an EMBL/GenBank/DDBJ whole genome shotgun (WGS) entry which is preliminary data.</text>
</comment>
<dbReference type="Gene3D" id="1.10.287.600">
    <property type="entry name" value="Helix hairpin bin"/>
    <property type="match status" value="1"/>
</dbReference>
<keyword evidence="3" id="KW-0547">Nucleotide-binding</keyword>
<gene>
    <name evidence="6" type="ORF">RFI_07071</name>
</gene>
<organism evidence="6 7">
    <name type="scientific">Reticulomyxa filosa</name>
    <dbReference type="NCBI Taxonomy" id="46433"/>
    <lineage>
        <taxon>Eukaryota</taxon>
        <taxon>Sar</taxon>
        <taxon>Rhizaria</taxon>
        <taxon>Retaria</taxon>
        <taxon>Foraminifera</taxon>
        <taxon>Monothalamids</taxon>
        <taxon>Reticulomyxidae</taxon>
        <taxon>Reticulomyxa</taxon>
    </lineage>
</organism>
<dbReference type="InterPro" id="IPR000217">
    <property type="entry name" value="Tubulin"/>
</dbReference>
<dbReference type="GO" id="GO:0005874">
    <property type="term" value="C:microtubule"/>
    <property type="evidence" value="ECO:0007669"/>
    <property type="project" value="UniProtKB-KW"/>
</dbReference>
<evidence type="ECO:0000256" key="2">
    <source>
        <dbReference type="ARBA" id="ARBA00022701"/>
    </source>
</evidence>
<keyword evidence="2" id="KW-0493">Microtubule</keyword>
<dbReference type="GO" id="GO:0003924">
    <property type="term" value="F:GTPase activity"/>
    <property type="evidence" value="ECO:0007669"/>
    <property type="project" value="InterPro"/>
</dbReference>
<evidence type="ECO:0000313" key="7">
    <source>
        <dbReference type="Proteomes" id="UP000023152"/>
    </source>
</evidence>
<sequence>GTTIKLSVQEVTDQMLSFRHSLASVAFSDGKFLTGSLIYRGECLPSSEIWSLVQNINEKKEDFIDWIPHNIKSSIVPVSPGNTSFAGTFITNTTSIKGVFQRISRGFTRMFKKKVFLHWYKSEGVDETEFEESDKNIGSLIIEYQDKQDVIVDPENLDYIEQVDETPVEEKDNE</sequence>
<dbReference type="AlphaFoldDB" id="X6NVY2"/>
<dbReference type="PRINTS" id="PR01163">
    <property type="entry name" value="BETATUBULIN"/>
</dbReference>
<dbReference type="OMA" id="DWIPHNI"/>
<protein>
    <recommendedName>
        <fullName evidence="5">Tubulin/FtsZ 2-layer sandwich domain-containing protein</fullName>
    </recommendedName>
</protein>
<comment type="similarity">
    <text evidence="1">Belongs to the tubulin family.</text>
</comment>
<dbReference type="PANTHER" id="PTHR11588">
    <property type="entry name" value="TUBULIN"/>
    <property type="match status" value="1"/>
</dbReference>
<evidence type="ECO:0000313" key="6">
    <source>
        <dbReference type="EMBL" id="ETO30048.1"/>
    </source>
</evidence>
<dbReference type="InterPro" id="IPR002453">
    <property type="entry name" value="Beta_tubulin"/>
</dbReference>
<keyword evidence="4" id="KW-0342">GTP-binding</keyword>
<proteinExistence type="inferred from homology"/>
<dbReference type="SUPFAM" id="SSF55307">
    <property type="entry name" value="Tubulin C-terminal domain-like"/>
    <property type="match status" value="1"/>
</dbReference>
<feature type="non-terminal residue" evidence="6">
    <location>
        <position position="1"/>
    </location>
</feature>
<dbReference type="GO" id="GO:0005200">
    <property type="term" value="F:structural constituent of cytoskeleton"/>
    <property type="evidence" value="ECO:0007669"/>
    <property type="project" value="InterPro"/>
</dbReference>
<evidence type="ECO:0000256" key="1">
    <source>
        <dbReference type="ARBA" id="ARBA00009636"/>
    </source>
</evidence>
<evidence type="ECO:0000256" key="4">
    <source>
        <dbReference type="ARBA" id="ARBA00023134"/>
    </source>
</evidence>
<accession>X6NVY2</accession>
<dbReference type="InterPro" id="IPR037103">
    <property type="entry name" value="Tubulin/FtsZ-like_C"/>
</dbReference>
<evidence type="ECO:0000256" key="3">
    <source>
        <dbReference type="ARBA" id="ARBA00022741"/>
    </source>
</evidence>
<feature type="domain" description="Tubulin/FtsZ 2-layer sandwich" evidence="5">
    <location>
        <begin position="5"/>
        <end position="104"/>
    </location>
</feature>
<dbReference type="Proteomes" id="UP000023152">
    <property type="component" value="Unassembled WGS sequence"/>
</dbReference>
<dbReference type="Pfam" id="PF03953">
    <property type="entry name" value="Tubulin_C"/>
    <property type="match status" value="1"/>
</dbReference>
<dbReference type="OrthoDB" id="10641737at2759"/>
<reference evidence="6 7" key="1">
    <citation type="journal article" date="2013" name="Curr. Biol.">
        <title>The Genome of the Foraminiferan Reticulomyxa filosa.</title>
        <authorList>
            <person name="Glockner G."/>
            <person name="Hulsmann N."/>
            <person name="Schleicher M."/>
            <person name="Noegel A.A."/>
            <person name="Eichinger L."/>
            <person name="Gallinger C."/>
            <person name="Pawlowski J."/>
            <person name="Sierra R."/>
            <person name="Euteneuer U."/>
            <person name="Pillet L."/>
            <person name="Moustafa A."/>
            <person name="Platzer M."/>
            <person name="Groth M."/>
            <person name="Szafranski K."/>
            <person name="Schliwa M."/>
        </authorList>
    </citation>
    <scope>NUCLEOTIDE SEQUENCE [LARGE SCALE GENOMIC DNA]</scope>
</reference>
<dbReference type="InterPro" id="IPR018316">
    <property type="entry name" value="Tubulin/FtsZ_2-layer-sand-dom"/>
</dbReference>
<dbReference type="EMBL" id="ASPP01005704">
    <property type="protein sequence ID" value="ETO30048.1"/>
    <property type="molecule type" value="Genomic_DNA"/>
</dbReference>